<organism evidence="14 15">
    <name type="scientific">Mus caroli</name>
    <name type="common">Ryukyu mouse</name>
    <name type="synonym">Ricefield mouse</name>
    <dbReference type="NCBI Taxonomy" id="10089"/>
    <lineage>
        <taxon>Eukaryota</taxon>
        <taxon>Metazoa</taxon>
        <taxon>Chordata</taxon>
        <taxon>Craniata</taxon>
        <taxon>Vertebrata</taxon>
        <taxon>Euteleostomi</taxon>
        <taxon>Mammalia</taxon>
        <taxon>Eutheria</taxon>
        <taxon>Euarchontoglires</taxon>
        <taxon>Glires</taxon>
        <taxon>Rodentia</taxon>
        <taxon>Myomorpha</taxon>
        <taxon>Muroidea</taxon>
        <taxon>Muridae</taxon>
        <taxon>Murinae</taxon>
        <taxon>Mus</taxon>
        <taxon>Mus</taxon>
    </lineage>
</organism>
<dbReference type="InterPro" id="IPR050649">
    <property type="entry name" value="Paired_Homeobox_TFs"/>
</dbReference>
<dbReference type="PANTHER" id="PTHR24329:SF362">
    <property type="entry name" value="INTESTINE-SPECIFIC HOMEOBOX"/>
    <property type="match status" value="1"/>
</dbReference>
<feature type="DNA-binding region" description="Homeobox" evidence="10">
    <location>
        <begin position="78"/>
        <end position="137"/>
    </location>
</feature>
<evidence type="ECO:0000256" key="10">
    <source>
        <dbReference type="PROSITE-ProRule" id="PRU00108"/>
    </source>
</evidence>
<dbReference type="InterPro" id="IPR001356">
    <property type="entry name" value="HD"/>
</dbReference>
<evidence type="ECO:0000256" key="2">
    <source>
        <dbReference type="ARBA" id="ARBA00023015"/>
    </source>
</evidence>
<reference evidence="15" key="1">
    <citation type="submission" date="2025-08" db="UniProtKB">
        <authorList>
            <consortium name="RefSeq"/>
        </authorList>
    </citation>
    <scope>IDENTIFICATION</scope>
</reference>
<sequence length="240" mass="27145">MAGPTIHKDMEKSSGYCEAPENLGLSFSIEAILKKPTERRSLPRPQSTGREDSRQTTIPGSKLERPPQDQPQEEKKNKRRVRTTFTTEQLQELEKLFHFTHYPDIHVRSQLASRINLPEARVQIWFQNQRAKWRKQEKTGNLSAPQQPGEASLALPSNMDMSGPVLTPTAMTTLVPPTECYLLSQTQLPSSWFPAQIPLVPWVPWDLQPLPGPLTQHPCVPTFMLPPLHPKWGSICATST</sequence>
<feature type="compositionally biased region" description="Basic and acidic residues" evidence="12">
    <location>
        <begin position="62"/>
        <end position="76"/>
    </location>
</feature>
<dbReference type="CDD" id="cd00086">
    <property type="entry name" value="homeodomain"/>
    <property type="match status" value="1"/>
</dbReference>
<evidence type="ECO:0000313" key="15">
    <source>
        <dbReference type="RefSeq" id="XP_021026625.1"/>
    </source>
</evidence>
<dbReference type="CTD" id="91464"/>
<dbReference type="SMART" id="SM00389">
    <property type="entry name" value="HOX"/>
    <property type="match status" value="1"/>
</dbReference>
<keyword evidence="6" id="KW-0804">Transcription</keyword>
<dbReference type="RefSeq" id="XP_021026625.1">
    <property type="nucleotide sequence ID" value="XM_021170966.1"/>
</dbReference>
<keyword evidence="4 10" id="KW-0371">Homeobox</keyword>
<feature type="domain" description="Homeobox" evidence="13">
    <location>
        <begin position="76"/>
        <end position="136"/>
    </location>
</feature>
<dbReference type="Gene3D" id="1.10.10.60">
    <property type="entry name" value="Homeodomain-like"/>
    <property type="match status" value="1"/>
</dbReference>
<dbReference type="GO" id="GO:0000977">
    <property type="term" value="F:RNA polymerase II transcription regulatory region sequence-specific DNA binding"/>
    <property type="evidence" value="ECO:0007669"/>
    <property type="project" value="TreeGrafter"/>
</dbReference>
<dbReference type="PANTHER" id="PTHR24329">
    <property type="entry name" value="HOMEOBOX PROTEIN ARISTALESS"/>
    <property type="match status" value="1"/>
</dbReference>
<dbReference type="PROSITE" id="PS00027">
    <property type="entry name" value="HOMEOBOX_1"/>
    <property type="match status" value="1"/>
</dbReference>
<dbReference type="InterPro" id="IPR009057">
    <property type="entry name" value="Homeodomain-like_sf"/>
</dbReference>
<proteinExistence type="predicted"/>
<evidence type="ECO:0000256" key="3">
    <source>
        <dbReference type="ARBA" id="ARBA00023125"/>
    </source>
</evidence>
<evidence type="ECO:0000256" key="5">
    <source>
        <dbReference type="ARBA" id="ARBA00023159"/>
    </source>
</evidence>
<dbReference type="PROSITE" id="PS50071">
    <property type="entry name" value="HOMEOBOX_2"/>
    <property type="match status" value="1"/>
</dbReference>
<evidence type="ECO:0000256" key="9">
    <source>
        <dbReference type="ARBA" id="ARBA00067428"/>
    </source>
</evidence>
<comment type="subcellular location">
    <subcellularLocation>
        <location evidence="1 10 11">Nucleus</location>
    </subcellularLocation>
</comment>
<gene>
    <name evidence="15" type="primary">Isx</name>
</gene>
<keyword evidence="14" id="KW-1185">Reference proteome</keyword>
<dbReference type="GO" id="GO:0000981">
    <property type="term" value="F:DNA-binding transcription factor activity, RNA polymerase II-specific"/>
    <property type="evidence" value="ECO:0007669"/>
    <property type="project" value="InterPro"/>
</dbReference>
<dbReference type="GO" id="GO:0005634">
    <property type="term" value="C:nucleus"/>
    <property type="evidence" value="ECO:0007669"/>
    <property type="project" value="UniProtKB-SubCell"/>
</dbReference>
<dbReference type="GeneID" id="110300710"/>
<keyword evidence="7 10" id="KW-0539">Nucleus</keyword>
<dbReference type="AlphaFoldDB" id="A0A6P5Q9B9"/>
<evidence type="ECO:0000256" key="11">
    <source>
        <dbReference type="RuleBase" id="RU000682"/>
    </source>
</evidence>
<evidence type="ECO:0000313" key="14">
    <source>
        <dbReference type="Proteomes" id="UP000515126"/>
    </source>
</evidence>
<evidence type="ECO:0000256" key="4">
    <source>
        <dbReference type="ARBA" id="ARBA00023155"/>
    </source>
</evidence>
<dbReference type="SUPFAM" id="SSF46689">
    <property type="entry name" value="Homeodomain-like"/>
    <property type="match status" value="1"/>
</dbReference>
<dbReference type="InterPro" id="IPR017970">
    <property type="entry name" value="Homeobox_CS"/>
</dbReference>
<evidence type="ECO:0000256" key="7">
    <source>
        <dbReference type="ARBA" id="ARBA00023242"/>
    </source>
</evidence>
<dbReference type="Pfam" id="PF00046">
    <property type="entry name" value="Homeodomain"/>
    <property type="match status" value="1"/>
</dbReference>
<evidence type="ECO:0000259" key="13">
    <source>
        <dbReference type="PROSITE" id="PS50071"/>
    </source>
</evidence>
<keyword evidence="2" id="KW-0805">Transcription regulation</keyword>
<accession>A0A6P5Q9B9</accession>
<protein>
    <recommendedName>
        <fullName evidence="9">Intestine-specific homeobox</fullName>
    </recommendedName>
</protein>
<dbReference type="FunFam" id="1.10.10.60:FF:000369">
    <property type="entry name" value="Intestine specific homeobox"/>
    <property type="match status" value="1"/>
</dbReference>
<dbReference type="Proteomes" id="UP000515126">
    <property type="component" value="Chromosome 8"/>
</dbReference>
<evidence type="ECO:0000256" key="1">
    <source>
        <dbReference type="ARBA" id="ARBA00004123"/>
    </source>
</evidence>
<name>A0A6P5Q9B9_MUSCR</name>
<feature type="region of interest" description="Disordered" evidence="12">
    <location>
        <begin position="34"/>
        <end position="82"/>
    </location>
</feature>
<keyword evidence="3 10" id="KW-0238">DNA-binding</keyword>
<comment type="function">
    <text evidence="8">Transcription factor that regulates gene expression in intestine. May participate in vitamin A metabolism most likely by regulating BCO1 expression in the intestine.</text>
</comment>
<evidence type="ECO:0000256" key="12">
    <source>
        <dbReference type="SAM" id="MobiDB-lite"/>
    </source>
</evidence>
<evidence type="ECO:0000256" key="6">
    <source>
        <dbReference type="ARBA" id="ARBA00023163"/>
    </source>
</evidence>
<evidence type="ECO:0000256" key="8">
    <source>
        <dbReference type="ARBA" id="ARBA00055445"/>
    </source>
</evidence>
<keyword evidence="5" id="KW-0010">Activator</keyword>